<name>A0ABU8ARJ0_9ACTN</name>
<feature type="region of interest" description="Disordered" evidence="1">
    <location>
        <begin position="186"/>
        <end position="229"/>
    </location>
</feature>
<dbReference type="Proteomes" id="UP001310290">
    <property type="component" value="Unassembled WGS sequence"/>
</dbReference>
<feature type="compositionally biased region" description="Low complexity" evidence="1">
    <location>
        <begin position="186"/>
        <end position="210"/>
    </location>
</feature>
<accession>A0ABU8ARJ0</accession>
<comment type="caution">
    <text evidence="2">The sequence shown here is derived from an EMBL/GenBank/DDBJ whole genome shotgun (WGS) entry which is preliminary data.</text>
</comment>
<dbReference type="EMBL" id="JARULZ010000001">
    <property type="protein sequence ID" value="MEH0635720.1"/>
    <property type="molecule type" value="Genomic_DNA"/>
</dbReference>
<protein>
    <submittedName>
        <fullName evidence="2">Uncharacterized protein</fullName>
    </submittedName>
</protein>
<sequence>MASDLTGNHHDRGPAGAGATRPAPPRPPDTPRDPAVARRSQAAHHRSPHPSSPERPSPRPRVAVTFNELTGTMSWRTLDRSSPAPGAQDGNPRTPHRRTPETAPWSARAAALRSAGLDPSRASGQGAAPIPTHPGTVRSALSVDITALTPEGRRSHLARLGALRSEAAAGLAESGRMPTAVASRLRSASAAPAHTHALTARHTATATRPPSYAPTRSGTPGAPTHQPRR</sequence>
<evidence type="ECO:0000313" key="3">
    <source>
        <dbReference type="Proteomes" id="UP001310290"/>
    </source>
</evidence>
<proteinExistence type="predicted"/>
<reference evidence="2" key="1">
    <citation type="submission" date="2023-04" db="EMBL/GenBank/DDBJ databases">
        <title>Genomic diversity of scab-causing Streptomyces spp. in the province of Quebec, Canada.</title>
        <authorList>
            <person name="Biessy A."/>
            <person name="Cadieux M."/>
            <person name="Ciotola M."/>
            <person name="Filion M."/>
        </authorList>
    </citation>
    <scope>NUCLEOTIDE SEQUENCE</scope>
    <source>
        <strain evidence="2">B21-115</strain>
    </source>
</reference>
<feature type="region of interest" description="Disordered" evidence="1">
    <location>
        <begin position="1"/>
        <end position="138"/>
    </location>
</feature>
<evidence type="ECO:0000256" key="1">
    <source>
        <dbReference type="SAM" id="MobiDB-lite"/>
    </source>
</evidence>
<organism evidence="2 3">
    <name type="scientific">Streptomyces bottropensis</name>
    <dbReference type="NCBI Taxonomy" id="42235"/>
    <lineage>
        <taxon>Bacteria</taxon>
        <taxon>Bacillati</taxon>
        <taxon>Actinomycetota</taxon>
        <taxon>Actinomycetes</taxon>
        <taxon>Kitasatosporales</taxon>
        <taxon>Streptomycetaceae</taxon>
        <taxon>Streptomyces</taxon>
    </lineage>
</organism>
<dbReference type="RefSeq" id="WP_334659371.1">
    <property type="nucleotide sequence ID" value="NZ_JARULZ010000001.1"/>
</dbReference>
<gene>
    <name evidence="2" type="ORF">QBA35_20715</name>
</gene>
<keyword evidence="3" id="KW-1185">Reference proteome</keyword>
<evidence type="ECO:0000313" key="2">
    <source>
        <dbReference type="EMBL" id="MEH0635720.1"/>
    </source>
</evidence>
<feature type="compositionally biased region" description="Low complexity" evidence="1">
    <location>
        <begin position="106"/>
        <end position="117"/>
    </location>
</feature>